<dbReference type="EMBL" id="CP001874">
    <property type="protein sequence ID" value="ADG88997.1"/>
    <property type="molecule type" value="Genomic_DNA"/>
</dbReference>
<dbReference type="RefSeq" id="WP_013132530.1">
    <property type="nucleotide sequence ID" value="NC_014165.1"/>
</dbReference>
<feature type="transmembrane region" description="Helical" evidence="1">
    <location>
        <begin position="81"/>
        <end position="98"/>
    </location>
</feature>
<dbReference type="HOGENOM" id="CLU_075797_0_1_11"/>
<dbReference type="InterPro" id="IPR016566">
    <property type="entry name" value="UCP010219"/>
</dbReference>
<dbReference type="eggNOG" id="ENOG5031MNQ">
    <property type="taxonomic scope" value="Bacteria"/>
</dbReference>
<accession>D6Y3C2</accession>
<keyword evidence="1" id="KW-0472">Membrane</keyword>
<evidence type="ECO:0008006" key="4">
    <source>
        <dbReference type="Google" id="ProtNLM"/>
    </source>
</evidence>
<evidence type="ECO:0000256" key="1">
    <source>
        <dbReference type="SAM" id="Phobius"/>
    </source>
</evidence>
<keyword evidence="1" id="KW-0812">Transmembrane</keyword>
<reference evidence="2 3" key="1">
    <citation type="submission" date="2010-01" db="EMBL/GenBank/DDBJ databases">
        <title>The complete genome of Thermobispora bispora DSM 43833.</title>
        <authorList>
            <consortium name="US DOE Joint Genome Institute (JGI-PGF)"/>
            <person name="Lucas S."/>
            <person name="Copeland A."/>
            <person name="Lapidus A."/>
            <person name="Glavina del Rio T."/>
            <person name="Dalin E."/>
            <person name="Tice H."/>
            <person name="Bruce D."/>
            <person name="Goodwin L."/>
            <person name="Pitluck S."/>
            <person name="Kyrpides N."/>
            <person name="Mavromatis K."/>
            <person name="Ivanova N."/>
            <person name="Mikhailova N."/>
            <person name="Chertkov O."/>
            <person name="Brettin T."/>
            <person name="Detter J.C."/>
            <person name="Han C."/>
            <person name="Larimer F."/>
            <person name="Land M."/>
            <person name="Hauser L."/>
            <person name="Markowitz V."/>
            <person name="Cheng J.-F."/>
            <person name="Hugenholtz P."/>
            <person name="Woyke T."/>
            <person name="Wu D."/>
            <person name="Jando M."/>
            <person name="Schneider S."/>
            <person name="Klenk H.-P."/>
            <person name="Eisen J.A."/>
        </authorList>
    </citation>
    <scope>NUCLEOTIDE SEQUENCE [LARGE SCALE GENOMIC DNA]</scope>
    <source>
        <strain evidence="3">ATCC 19993 / DSM 43833 / CBS 139.67 / JCM 10125 / KCTC 9307 / NBRC 14880 / R51</strain>
    </source>
</reference>
<feature type="transmembrane region" description="Helical" evidence="1">
    <location>
        <begin position="191"/>
        <end position="209"/>
    </location>
</feature>
<keyword evidence="1" id="KW-1133">Transmembrane helix</keyword>
<evidence type="ECO:0000313" key="3">
    <source>
        <dbReference type="Proteomes" id="UP000006640"/>
    </source>
</evidence>
<dbReference type="KEGG" id="tbi:Tbis_2287"/>
<feature type="transmembrane region" description="Helical" evidence="1">
    <location>
        <begin position="56"/>
        <end position="74"/>
    </location>
</feature>
<organism evidence="2 3">
    <name type="scientific">Thermobispora bispora (strain ATCC 19993 / DSM 43833 / CBS 139.67 / JCM 10125 / KCTC 9307 / NBRC 14880 / R51)</name>
    <dbReference type="NCBI Taxonomy" id="469371"/>
    <lineage>
        <taxon>Bacteria</taxon>
        <taxon>Bacillati</taxon>
        <taxon>Actinomycetota</taxon>
        <taxon>Actinomycetes</taxon>
        <taxon>Streptosporangiales</taxon>
        <taxon>Streptosporangiaceae</taxon>
        <taxon>Thermobispora</taxon>
    </lineage>
</organism>
<gene>
    <name evidence="2" type="ordered locus">Tbis_2287</name>
</gene>
<dbReference type="STRING" id="469371.Tbis_2287"/>
<evidence type="ECO:0000313" key="2">
    <source>
        <dbReference type="EMBL" id="ADG88997.1"/>
    </source>
</evidence>
<dbReference type="Pfam" id="PF11361">
    <property type="entry name" value="DUF3159"/>
    <property type="match status" value="1"/>
</dbReference>
<dbReference type="AlphaFoldDB" id="D6Y3C2"/>
<dbReference type="Proteomes" id="UP000006640">
    <property type="component" value="Chromosome"/>
</dbReference>
<name>D6Y3C2_THEBD</name>
<proteinExistence type="predicted"/>
<protein>
    <recommendedName>
        <fullName evidence="4">DUF3159 domain-containing protein</fullName>
    </recommendedName>
</protein>
<sequence>MSAADTTGSAAAYETAEAAVRAHLAKALGGKRGIIEAAAPTIVFTLMWLTTHDLKLSLMVSIGSTVALLLVRLVTRSTPQYVLNSLVGIGIGALFASRTGEAKDVFLPGILYNAAYAGGMLLSVAVRWPIMGFLIGSVTGDPVGWRSDPGMVRLCNRLTWLLILPCLLRVVVQLPLYWADLVAALGLAKVVMGWPLQVAAFAGMAWLLARGRTPLSSGVGPAT</sequence>
<keyword evidence="3" id="KW-1185">Reference proteome</keyword>
<feature type="transmembrane region" description="Helical" evidence="1">
    <location>
        <begin position="110"/>
        <end position="137"/>
    </location>
</feature>
<feature type="transmembrane region" description="Helical" evidence="1">
    <location>
        <begin position="158"/>
        <end position="179"/>
    </location>
</feature>
<dbReference type="OrthoDB" id="5244221at2"/>